<dbReference type="Proteomes" id="UP000636709">
    <property type="component" value="Unassembled WGS sequence"/>
</dbReference>
<dbReference type="PANTHER" id="PTHR10826">
    <property type="entry name" value="COMPLEMENT COMPONENT 1"/>
    <property type="match status" value="1"/>
</dbReference>
<gene>
    <name evidence="1" type="ORF">HU200_030392</name>
</gene>
<accession>A0A835ENF3</accession>
<dbReference type="EMBL" id="JACEFO010001762">
    <property type="protein sequence ID" value="KAF8707151.1"/>
    <property type="molecule type" value="Genomic_DNA"/>
</dbReference>
<dbReference type="SUPFAM" id="SSF54529">
    <property type="entry name" value="Mitochondrial glycoprotein MAM33-like"/>
    <property type="match status" value="1"/>
</dbReference>
<evidence type="ECO:0008006" key="3">
    <source>
        <dbReference type="Google" id="ProtNLM"/>
    </source>
</evidence>
<evidence type="ECO:0000313" key="2">
    <source>
        <dbReference type="Proteomes" id="UP000636709"/>
    </source>
</evidence>
<dbReference type="FunFam" id="3.10.280.10:FF:000006">
    <property type="entry name" value="Mitochondrial glycoprotein, expressed"/>
    <property type="match status" value="1"/>
</dbReference>
<dbReference type="Pfam" id="PF02330">
    <property type="entry name" value="MAM33"/>
    <property type="match status" value="1"/>
</dbReference>
<dbReference type="InterPro" id="IPR036561">
    <property type="entry name" value="MAM33_sf"/>
</dbReference>
<dbReference type="PANTHER" id="PTHR10826:SF1">
    <property type="entry name" value="COMPLEMENT COMPONENT 1 Q SUBCOMPONENT-BINDING PROTEIN, MITOCHONDRIAL"/>
    <property type="match status" value="1"/>
</dbReference>
<dbReference type="InterPro" id="IPR003428">
    <property type="entry name" value="MAM33"/>
</dbReference>
<keyword evidence="2" id="KW-1185">Reference proteome</keyword>
<evidence type="ECO:0000313" key="1">
    <source>
        <dbReference type="EMBL" id="KAF8707151.1"/>
    </source>
</evidence>
<dbReference type="OrthoDB" id="278212at2759"/>
<dbReference type="Gene3D" id="3.10.280.10">
    <property type="entry name" value="Mitochondrial glycoprotein"/>
    <property type="match status" value="1"/>
</dbReference>
<reference evidence="1" key="1">
    <citation type="submission" date="2020-07" db="EMBL/GenBank/DDBJ databases">
        <title>Genome sequence and genetic diversity analysis of an under-domesticated orphan crop, white fonio (Digitaria exilis).</title>
        <authorList>
            <person name="Bennetzen J.L."/>
            <person name="Chen S."/>
            <person name="Ma X."/>
            <person name="Wang X."/>
            <person name="Yssel A.E.J."/>
            <person name="Chaluvadi S.R."/>
            <person name="Johnson M."/>
            <person name="Gangashetty P."/>
            <person name="Hamidou F."/>
            <person name="Sanogo M.D."/>
            <person name="Zwaenepoel A."/>
            <person name="Wallace J."/>
            <person name="Van De Peer Y."/>
            <person name="Van Deynze A."/>
        </authorList>
    </citation>
    <scope>NUCLEOTIDE SEQUENCE</scope>
    <source>
        <tissue evidence="1">Leaves</tissue>
    </source>
</reference>
<name>A0A835ENF3_9POAL</name>
<dbReference type="GO" id="GO:0005759">
    <property type="term" value="C:mitochondrial matrix"/>
    <property type="evidence" value="ECO:0007669"/>
    <property type="project" value="InterPro"/>
</dbReference>
<proteinExistence type="predicted"/>
<protein>
    <recommendedName>
        <fullName evidence="3">Mitochondrial glycoprotein</fullName>
    </recommendedName>
</protein>
<comment type="caution">
    <text evidence="1">The sequence shown here is derived from an EMBL/GenBank/DDBJ whole genome shotgun (WGS) entry which is preliminary data.</text>
</comment>
<sequence length="209" mass="23341">MFLRRLRTSAALRRAGTDGGILAALRTELAHELSSSSPSAPPPFHCQDAPDFVTVSDAPRAQDLLLRRWADPEEVLVSALLAPLMFEGQEPLPRDLLMKVFVSKPGTTPVLHFDCHAFWAEGKTGGGVDYAIDAVRYHSSPGDDGEEKYEGPEFRDLDPRLKAALQEYLVVRGVDSNLASSIMLHLYQKERSQYFNWLKTLEDTFIKDP</sequence>
<dbReference type="AlphaFoldDB" id="A0A835ENF3"/>
<organism evidence="1 2">
    <name type="scientific">Digitaria exilis</name>
    <dbReference type="NCBI Taxonomy" id="1010633"/>
    <lineage>
        <taxon>Eukaryota</taxon>
        <taxon>Viridiplantae</taxon>
        <taxon>Streptophyta</taxon>
        <taxon>Embryophyta</taxon>
        <taxon>Tracheophyta</taxon>
        <taxon>Spermatophyta</taxon>
        <taxon>Magnoliopsida</taxon>
        <taxon>Liliopsida</taxon>
        <taxon>Poales</taxon>
        <taxon>Poaceae</taxon>
        <taxon>PACMAD clade</taxon>
        <taxon>Panicoideae</taxon>
        <taxon>Panicodae</taxon>
        <taxon>Paniceae</taxon>
        <taxon>Anthephorinae</taxon>
        <taxon>Digitaria</taxon>
    </lineage>
</organism>